<keyword evidence="2" id="KW-1185">Reference proteome</keyword>
<proteinExistence type="predicted"/>
<dbReference type="RefSeq" id="WP_191142727.1">
    <property type="nucleotide sequence ID" value="NZ_JACXAH010000036.1"/>
</dbReference>
<accession>A0A926NBA3</accession>
<organism evidence="1 2">
    <name type="scientific">Polycladospora coralii</name>
    <dbReference type="NCBI Taxonomy" id="2771432"/>
    <lineage>
        <taxon>Bacteria</taxon>
        <taxon>Bacillati</taxon>
        <taxon>Bacillota</taxon>
        <taxon>Bacilli</taxon>
        <taxon>Bacillales</taxon>
        <taxon>Thermoactinomycetaceae</taxon>
        <taxon>Polycladospora</taxon>
    </lineage>
</organism>
<comment type="caution">
    <text evidence="1">The sequence shown here is derived from an EMBL/GenBank/DDBJ whole genome shotgun (WGS) entry which is preliminary data.</text>
</comment>
<dbReference type="AlphaFoldDB" id="A0A926NBA3"/>
<gene>
    <name evidence="1" type="ORF">IC620_15400</name>
</gene>
<sequence>MSENKYQIVMSINDNVRELRLDKYTLEETTSENKAMFLANNKLINDDGVFAAYRGCNYKSIYAMGGWPEKLTATKYEITVEFKNNEIRTVELSYPSDNIPDDIEIIRQAFRELLVTYDDNLNYSLMTAVDIKVTQPDQEKSEIKAEDIQKNKHRKNI</sequence>
<dbReference type="EMBL" id="JACXAH010000036">
    <property type="protein sequence ID" value="MBD1373731.1"/>
    <property type="molecule type" value="Genomic_DNA"/>
</dbReference>
<dbReference type="Proteomes" id="UP000661691">
    <property type="component" value="Unassembled WGS sequence"/>
</dbReference>
<protein>
    <submittedName>
        <fullName evidence="1">Uncharacterized protein</fullName>
    </submittedName>
</protein>
<name>A0A926NBA3_9BACL</name>
<reference evidence="1" key="1">
    <citation type="submission" date="2020-09" db="EMBL/GenBank/DDBJ databases">
        <title>A novel bacterium of genus Hazenella, isolated from South China Sea.</title>
        <authorList>
            <person name="Huang H."/>
            <person name="Mo K."/>
            <person name="Hu Y."/>
        </authorList>
    </citation>
    <scope>NUCLEOTIDE SEQUENCE</scope>
    <source>
        <strain evidence="1">IB182357</strain>
    </source>
</reference>
<evidence type="ECO:0000313" key="1">
    <source>
        <dbReference type="EMBL" id="MBD1373731.1"/>
    </source>
</evidence>
<evidence type="ECO:0000313" key="2">
    <source>
        <dbReference type="Proteomes" id="UP000661691"/>
    </source>
</evidence>